<gene>
    <name evidence="8" type="ORF">SAMN05428998_101523</name>
</gene>
<evidence type="ECO:0000256" key="3">
    <source>
        <dbReference type="ARBA" id="ARBA00022692"/>
    </source>
</evidence>
<dbReference type="PANTHER" id="PTHR32322:SF2">
    <property type="entry name" value="EAMA DOMAIN-CONTAINING PROTEIN"/>
    <property type="match status" value="1"/>
</dbReference>
<protein>
    <submittedName>
        <fullName evidence="8">Threonine/homoserine efflux transporter RhtA</fullName>
    </submittedName>
</protein>
<dbReference type="AlphaFoldDB" id="A0A1Y6B542"/>
<accession>A0A1Y6B542</accession>
<dbReference type="RefSeq" id="WP_085120854.1">
    <property type="nucleotide sequence ID" value="NZ_FWZX01000001.1"/>
</dbReference>
<dbReference type="GO" id="GO:0016020">
    <property type="term" value="C:membrane"/>
    <property type="evidence" value="ECO:0007669"/>
    <property type="project" value="UniProtKB-SubCell"/>
</dbReference>
<evidence type="ECO:0000256" key="4">
    <source>
        <dbReference type="ARBA" id="ARBA00022989"/>
    </source>
</evidence>
<dbReference type="InterPro" id="IPR000620">
    <property type="entry name" value="EamA_dom"/>
</dbReference>
<dbReference type="SUPFAM" id="SSF103481">
    <property type="entry name" value="Multidrug resistance efflux transporter EmrE"/>
    <property type="match status" value="2"/>
</dbReference>
<feature type="transmembrane region" description="Helical" evidence="6">
    <location>
        <begin position="231"/>
        <end position="250"/>
    </location>
</feature>
<feature type="transmembrane region" description="Helical" evidence="6">
    <location>
        <begin position="144"/>
        <end position="162"/>
    </location>
</feature>
<evidence type="ECO:0000259" key="7">
    <source>
        <dbReference type="Pfam" id="PF00892"/>
    </source>
</evidence>
<keyword evidence="5 6" id="KW-0472">Membrane</keyword>
<sequence>MTGSEADVSDAGPLAQPQARTRLLAGLGWAALAVAIFSGWFIVTRFGVTHDLAVWDVIALRFGGGALLLGPLLLTRRHRLPAGAWLEGLLFALLWGAPFVLFVALGLQLTSAAQASSVTPALMPVFAGLVAWLALREPPGRGRLFGYLAIVAGVAALAVGQARGSAPSPLGLASLLAAALLWALYTLRFRRGGISPLQSAALICLWSALLYLPAYLLGGLSRLGTAPAGEVAFQVLYQGLLMSAVAIVAFNRAVTLLGPRSAAAIIALIPVAATTLAIPALGEVPSRLGALAIVVIASGVLLAARPARLARTS</sequence>
<dbReference type="Pfam" id="PF00892">
    <property type="entry name" value="EamA"/>
    <property type="match status" value="2"/>
</dbReference>
<feature type="domain" description="EamA" evidence="7">
    <location>
        <begin position="171"/>
        <end position="303"/>
    </location>
</feature>
<reference evidence="8 9" key="1">
    <citation type="submission" date="2017-04" db="EMBL/GenBank/DDBJ databases">
        <authorList>
            <person name="Afonso C.L."/>
            <person name="Miller P.J."/>
            <person name="Scott M.A."/>
            <person name="Spackman E."/>
            <person name="Goraichik I."/>
            <person name="Dimitrov K.M."/>
            <person name="Suarez D.L."/>
            <person name="Swayne D.E."/>
        </authorList>
    </citation>
    <scope>NUCLEOTIDE SEQUENCE [LARGE SCALE GENOMIC DNA]</scope>
    <source>
        <strain evidence="8 9">USBA 355</strain>
    </source>
</reference>
<feature type="transmembrane region" description="Helical" evidence="6">
    <location>
        <begin position="54"/>
        <end position="74"/>
    </location>
</feature>
<evidence type="ECO:0000256" key="6">
    <source>
        <dbReference type="SAM" id="Phobius"/>
    </source>
</evidence>
<feature type="transmembrane region" description="Helical" evidence="6">
    <location>
        <begin position="288"/>
        <end position="304"/>
    </location>
</feature>
<keyword evidence="9" id="KW-1185">Reference proteome</keyword>
<dbReference type="Proteomes" id="UP000192917">
    <property type="component" value="Unassembled WGS sequence"/>
</dbReference>
<dbReference type="InterPro" id="IPR037185">
    <property type="entry name" value="EmrE-like"/>
</dbReference>
<feature type="transmembrane region" description="Helical" evidence="6">
    <location>
        <begin position="168"/>
        <end position="187"/>
    </location>
</feature>
<feature type="transmembrane region" description="Helical" evidence="6">
    <location>
        <begin position="115"/>
        <end position="135"/>
    </location>
</feature>
<dbReference type="InterPro" id="IPR050638">
    <property type="entry name" value="AA-Vitamin_Transporters"/>
</dbReference>
<proteinExistence type="inferred from homology"/>
<feature type="transmembrane region" description="Helical" evidence="6">
    <location>
        <begin position="262"/>
        <end position="282"/>
    </location>
</feature>
<keyword evidence="3 6" id="KW-0812">Transmembrane</keyword>
<evidence type="ECO:0000256" key="1">
    <source>
        <dbReference type="ARBA" id="ARBA00004141"/>
    </source>
</evidence>
<evidence type="ECO:0000256" key="2">
    <source>
        <dbReference type="ARBA" id="ARBA00007362"/>
    </source>
</evidence>
<dbReference type="EMBL" id="FWZX01000001">
    <property type="protein sequence ID" value="SME92728.1"/>
    <property type="molecule type" value="Genomic_DNA"/>
</dbReference>
<feature type="domain" description="EamA" evidence="7">
    <location>
        <begin position="25"/>
        <end position="157"/>
    </location>
</feature>
<feature type="transmembrane region" description="Helical" evidence="6">
    <location>
        <begin position="199"/>
        <end position="219"/>
    </location>
</feature>
<evidence type="ECO:0000313" key="8">
    <source>
        <dbReference type="EMBL" id="SME92728.1"/>
    </source>
</evidence>
<name>A0A1Y6B542_9PROT</name>
<feature type="transmembrane region" description="Helical" evidence="6">
    <location>
        <begin position="86"/>
        <end position="109"/>
    </location>
</feature>
<feature type="transmembrane region" description="Helical" evidence="6">
    <location>
        <begin position="23"/>
        <end position="42"/>
    </location>
</feature>
<keyword evidence="4 6" id="KW-1133">Transmembrane helix</keyword>
<comment type="subcellular location">
    <subcellularLocation>
        <location evidence="1">Membrane</location>
        <topology evidence="1">Multi-pass membrane protein</topology>
    </subcellularLocation>
</comment>
<dbReference type="PANTHER" id="PTHR32322">
    <property type="entry name" value="INNER MEMBRANE TRANSPORTER"/>
    <property type="match status" value="1"/>
</dbReference>
<organism evidence="8 9">
    <name type="scientific">Tistlia consotensis USBA 355</name>
    <dbReference type="NCBI Taxonomy" id="560819"/>
    <lineage>
        <taxon>Bacteria</taxon>
        <taxon>Pseudomonadati</taxon>
        <taxon>Pseudomonadota</taxon>
        <taxon>Alphaproteobacteria</taxon>
        <taxon>Rhodospirillales</taxon>
        <taxon>Rhodovibrionaceae</taxon>
        <taxon>Tistlia</taxon>
    </lineage>
</organism>
<comment type="similarity">
    <text evidence="2">Belongs to the EamA transporter family.</text>
</comment>
<evidence type="ECO:0000256" key="5">
    <source>
        <dbReference type="ARBA" id="ARBA00023136"/>
    </source>
</evidence>
<evidence type="ECO:0000313" key="9">
    <source>
        <dbReference type="Proteomes" id="UP000192917"/>
    </source>
</evidence>
<dbReference type="STRING" id="560819.SAMN05428998_101523"/>